<dbReference type="Gene3D" id="1.20.900.10">
    <property type="entry name" value="Dbl homology (DH) domain"/>
    <property type="match status" value="1"/>
</dbReference>
<protein>
    <submittedName>
        <fullName evidence="12">Faciogenital dysplasia protein</fullName>
    </submittedName>
</protein>
<proteinExistence type="predicted"/>
<evidence type="ECO:0000313" key="12">
    <source>
        <dbReference type="EMBL" id="KAJ5073517.1"/>
    </source>
</evidence>
<dbReference type="PANTHER" id="PTHR12673">
    <property type="entry name" value="FACIOGENITAL DYSPLASIA PROTEIN"/>
    <property type="match status" value="1"/>
</dbReference>
<dbReference type="SMART" id="SM00325">
    <property type="entry name" value="RhoGEF"/>
    <property type="match status" value="1"/>
</dbReference>
<feature type="domain" description="FYVE-type" evidence="11">
    <location>
        <begin position="346"/>
        <end position="406"/>
    </location>
</feature>
<name>A0A9Q0LIH8_ANAIG</name>
<keyword evidence="7" id="KW-0206">Cytoskeleton</keyword>
<dbReference type="GO" id="GO:0008270">
    <property type="term" value="F:zinc ion binding"/>
    <property type="evidence" value="ECO:0007669"/>
    <property type="project" value="UniProtKB-KW"/>
</dbReference>
<evidence type="ECO:0000259" key="9">
    <source>
        <dbReference type="PROSITE" id="PS50003"/>
    </source>
</evidence>
<evidence type="ECO:0000256" key="4">
    <source>
        <dbReference type="ARBA" id="ARBA00022723"/>
    </source>
</evidence>
<dbReference type="InterPro" id="IPR000306">
    <property type="entry name" value="Znf_FYVE"/>
</dbReference>
<dbReference type="EMBL" id="JAPDFW010000074">
    <property type="protein sequence ID" value="KAJ5073517.1"/>
    <property type="molecule type" value="Genomic_DNA"/>
</dbReference>
<gene>
    <name evidence="12" type="ORF">M0811_08634</name>
</gene>
<dbReference type="OMA" id="ENWINIM"/>
<sequence>MSDLKTEKQISKREKVAQEILTTERTYVNNLQILVNEYLNELKNSAKTNHPIVSNKDVGIIFSNITDILNVNLELLAHFESRIQNWDDSVILGDFFVKLIPFLKMYTDYIQNYSKANDLLQKYSKTPRFIQWSQRKQTEQSQNLSLSSLLITPVQRLPRYQLLLQELVKATDKSHPDYENLINAQQKINKVNNEINDSIKHKENLDKIVEIQLKFSSKELNDLVASHRRFVLQAEFDQKVQNKFYKRIFFLFNDLLIFAELSGENYKLYGKIPLEKCSIQNLPDSELVNPFIIRYDEKQINLIAKTKEEKENWINIMKKTIQEYKRKSQTLLTSKDSTEKLEWIPNEQARQCYVCDSLFTAWKRKHHCRKCGQVVCHSCSSHKVMLPNQSSTKPSRICDICYKKYKEEENSENSWVFVESLKETQEKLTSKENKEKEELIFSPPKKLRKSIRSGRVSFGLSKQIQKSEKQKIQVIPQFTPKTKTQTITPRKALTSPRLTPRKSTDLRFVSISNQNLNLNQSNFTVSQKLTPRSRNYIRSSLAKENRNIKQRDIFQLMNFN</sequence>
<dbReference type="PROSITE" id="PS50010">
    <property type="entry name" value="DH_2"/>
    <property type="match status" value="1"/>
</dbReference>
<comment type="caution">
    <text evidence="12">The sequence shown here is derived from an EMBL/GenBank/DDBJ whole genome shotgun (WGS) entry which is preliminary data.</text>
</comment>
<dbReference type="SUPFAM" id="SSF48065">
    <property type="entry name" value="DBL homology domain (DH-domain)"/>
    <property type="match status" value="1"/>
</dbReference>
<evidence type="ECO:0000256" key="1">
    <source>
        <dbReference type="ARBA" id="ARBA00004245"/>
    </source>
</evidence>
<evidence type="ECO:0000259" key="10">
    <source>
        <dbReference type="PROSITE" id="PS50010"/>
    </source>
</evidence>
<dbReference type="InterPro" id="IPR017455">
    <property type="entry name" value="Znf_FYVE-rel"/>
</dbReference>
<keyword evidence="4" id="KW-0479">Metal-binding</keyword>
<comment type="subcellular location">
    <subcellularLocation>
        <location evidence="1">Cytoplasm</location>
        <location evidence="1">Cytoskeleton</location>
    </subcellularLocation>
</comment>
<keyword evidence="6" id="KW-0862">Zinc</keyword>
<dbReference type="PROSITE" id="PS50003">
    <property type="entry name" value="PH_DOMAIN"/>
    <property type="match status" value="1"/>
</dbReference>
<keyword evidence="5 8" id="KW-0863">Zinc-finger</keyword>
<dbReference type="GO" id="GO:0005737">
    <property type="term" value="C:cytoplasm"/>
    <property type="evidence" value="ECO:0007669"/>
    <property type="project" value="TreeGrafter"/>
</dbReference>
<feature type="domain" description="DH" evidence="10">
    <location>
        <begin position="12"/>
        <end position="198"/>
    </location>
</feature>
<keyword evidence="3" id="KW-0344">Guanine-nucleotide releasing factor</keyword>
<evidence type="ECO:0000313" key="13">
    <source>
        <dbReference type="Proteomes" id="UP001149090"/>
    </source>
</evidence>
<evidence type="ECO:0000259" key="11">
    <source>
        <dbReference type="PROSITE" id="PS50178"/>
    </source>
</evidence>
<evidence type="ECO:0000256" key="3">
    <source>
        <dbReference type="ARBA" id="ARBA00022658"/>
    </source>
</evidence>
<dbReference type="SMART" id="SM00233">
    <property type="entry name" value="PH"/>
    <property type="match status" value="1"/>
</dbReference>
<dbReference type="AlphaFoldDB" id="A0A9Q0LIH8"/>
<keyword evidence="2" id="KW-0963">Cytoplasm</keyword>
<evidence type="ECO:0000256" key="2">
    <source>
        <dbReference type="ARBA" id="ARBA00022490"/>
    </source>
</evidence>
<evidence type="ECO:0000256" key="5">
    <source>
        <dbReference type="ARBA" id="ARBA00022771"/>
    </source>
</evidence>
<dbReference type="Pfam" id="PF00169">
    <property type="entry name" value="PH"/>
    <property type="match status" value="1"/>
</dbReference>
<dbReference type="InterPro" id="IPR011993">
    <property type="entry name" value="PH-like_dom_sf"/>
</dbReference>
<dbReference type="InterPro" id="IPR000219">
    <property type="entry name" value="DH_dom"/>
</dbReference>
<dbReference type="PROSITE" id="PS50178">
    <property type="entry name" value="ZF_FYVE"/>
    <property type="match status" value="1"/>
</dbReference>
<dbReference type="InterPro" id="IPR051092">
    <property type="entry name" value="FYVE_RhoGEF_PH"/>
</dbReference>
<dbReference type="Pfam" id="PF01363">
    <property type="entry name" value="FYVE"/>
    <property type="match status" value="1"/>
</dbReference>
<dbReference type="InterPro" id="IPR001849">
    <property type="entry name" value="PH_domain"/>
</dbReference>
<dbReference type="GO" id="GO:0005085">
    <property type="term" value="F:guanyl-nucleotide exchange factor activity"/>
    <property type="evidence" value="ECO:0007669"/>
    <property type="project" value="UniProtKB-KW"/>
</dbReference>
<dbReference type="SUPFAM" id="SSF50729">
    <property type="entry name" value="PH domain-like"/>
    <property type="match status" value="1"/>
</dbReference>
<dbReference type="GO" id="GO:0005856">
    <property type="term" value="C:cytoskeleton"/>
    <property type="evidence" value="ECO:0007669"/>
    <property type="project" value="UniProtKB-SubCell"/>
</dbReference>
<dbReference type="Proteomes" id="UP001149090">
    <property type="component" value="Unassembled WGS sequence"/>
</dbReference>
<accession>A0A9Q0LIH8</accession>
<dbReference type="Pfam" id="PF00621">
    <property type="entry name" value="RhoGEF"/>
    <property type="match status" value="1"/>
</dbReference>
<evidence type="ECO:0000256" key="8">
    <source>
        <dbReference type="PROSITE-ProRule" id="PRU00091"/>
    </source>
</evidence>
<evidence type="ECO:0000256" key="6">
    <source>
        <dbReference type="ARBA" id="ARBA00022833"/>
    </source>
</evidence>
<dbReference type="SMART" id="SM00064">
    <property type="entry name" value="FYVE"/>
    <property type="match status" value="1"/>
</dbReference>
<feature type="domain" description="PH" evidence="9">
    <location>
        <begin position="229"/>
        <end position="322"/>
    </location>
</feature>
<dbReference type="PANTHER" id="PTHR12673:SF159">
    <property type="entry name" value="LD03170P"/>
    <property type="match status" value="1"/>
</dbReference>
<evidence type="ECO:0000256" key="7">
    <source>
        <dbReference type="ARBA" id="ARBA00023212"/>
    </source>
</evidence>
<dbReference type="InterPro" id="IPR035899">
    <property type="entry name" value="DBL_dom_sf"/>
</dbReference>
<dbReference type="OrthoDB" id="660555at2759"/>
<reference evidence="12" key="1">
    <citation type="submission" date="2022-10" db="EMBL/GenBank/DDBJ databases">
        <title>Novel sulphate-reducing endosymbionts in the free-living metamonad Anaeramoeba.</title>
        <authorList>
            <person name="Jerlstrom-Hultqvist J."/>
            <person name="Cepicka I."/>
            <person name="Gallot-Lavallee L."/>
            <person name="Salas-Leiva D."/>
            <person name="Curtis B.A."/>
            <person name="Zahonova K."/>
            <person name="Pipaliya S."/>
            <person name="Dacks J."/>
            <person name="Roger A.J."/>
        </authorList>
    </citation>
    <scope>NUCLEOTIDE SEQUENCE</scope>
    <source>
        <strain evidence="12">BMAN</strain>
    </source>
</reference>
<dbReference type="CDD" id="cd00160">
    <property type="entry name" value="RhoGEF"/>
    <property type="match status" value="1"/>
</dbReference>
<dbReference type="GO" id="GO:0035556">
    <property type="term" value="P:intracellular signal transduction"/>
    <property type="evidence" value="ECO:0007669"/>
    <property type="project" value="InterPro"/>
</dbReference>
<dbReference type="Gene3D" id="2.30.29.30">
    <property type="entry name" value="Pleckstrin-homology domain (PH domain)/Phosphotyrosine-binding domain (PTB)"/>
    <property type="match status" value="1"/>
</dbReference>
<dbReference type="InterPro" id="IPR013083">
    <property type="entry name" value="Znf_RING/FYVE/PHD"/>
</dbReference>
<dbReference type="Gene3D" id="3.30.40.10">
    <property type="entry name" value="Zinc/RING finger domain, C3HC4 (zinc finger)"/>
    <property type="match status" value="1"/>
</dbReference>
<organism evidence="12 13">
    <name type="scientific">Anaeramoeba ignava</name>
    <name type="common">Anaerobic marine amoeba</name>
    <dbReference type="NCBI Taxonomy" id="1746090"/>
    <lineage>
        <taxon>Eukaryota</taxon>
        <taxon>Metamonada</taxon>
        <taxon>Anaeramoebidae</taxon>
        <taxon>Anaeramoeba</taxon>
    </lineage>
</organism>
<dbReference type="SUPFAM" id="SSF57903">
    <property type="entry name" value="FYVE/PHD zinc finger"/>
    <property type="match status" value="1"/>
</dbReference>
<dbReference type="PROSITE" id="PS00741">
    <property type="entry name" value="DH_1"/>
    <property type="match status" value="1"/>
</dbReference>
<dbReference type="InterPro" id="IPR001331">
    <property type="entry name" value="GDS_CDC24_CS"/>
</dbReference>
<keyword evidence="13" id="KW-1185">Reference proteome</keyword>
<dbReference type="InterPro" id="IPR011011">
    <property type="entry name" value="Znf_FYVE_PHD"/>
</dbReference>